<reference evidence="2 3" key="1">
    <citation type="submission" date="2015-04" db="EMBL/GenBank/DDBJ databases">
        <authorList>
            <person name="Syromyatnikov M.Y."/>
            <person name="Popov V.N."/>
        </authorList>
    </citation>
    <scope>NUCLEOTIDE SEQUENCE [LARGE SCALE GENOMIC DNA]</scope>
    <source>
        <strain evidence="2 3">CECT 5292</strain>
    </source>
</reference>
<feature type="domain" description="Metallo-beta-lactamase" evidence="1">
    <location>
        <begin position="2"/>
        <end position="110"/>
    </location>
</feature>
<protein>
    <recommendedName>
        <fullName evidence="1">Metallo-beta-lactamase domain-containing protein</fullName>
    </recommendedName>
</protein>
<evidence type="ECO:0000313" key="2">
    <source>
        <dbReference type="EMBL" id="CRK76613.1"/>
    </source>
</evidence>
<proteinExistence type="predicted"/>
<dbReference type="Gene3D" id="3.60.15.10">
    <property type="entry name" value="Ribonuclease Z/Hydroxyacylglutathione hydrolase-like"/>
    <property type="match status" value="1"/>
</dbReference>
<accession>A0A0U1NQ92</accession>
<dbReference type="EMBL" id="CVQV01000025">
    <property type="protein sequence ID" value="CRK76613.1"/>
    <property type="molecule type" value="Genomic_DNA"/>
</dbReference>
<dbReference type="InterPro" id="IPR036866">
    <property type="entry name" value="RibonucZ/Hydroxyglut_hydro"/>
</dbReference>
<evidence type="ECO:0000313" key="3">
    <source>
        <dbReference type="Proteomes" id="UP000048949"/>
    </source>
</evidence>
<evidence type="ECO:0000259" key="1">
    <source>
        <dbReference type="Pfam" id="PF12706"/>
    </source>
</evidence>
<gene>
    <name evidence="2" type="ORF">NIG5292_02678</name>
</gene>
<name>A0A0U1NQ92_9RHOB</name>
<keyword evidence="3" id="KW-1185">Reference proteome</keyword>
<dbReference type="InterPro" id="IPR001279">
    <property type="entry name" value="Metallo-B-lactamas"/>
</dbReference>
<dbReference type="AlphaFoldDB" id="A0A0U1NQ92"/>
<dbReference type="Proteomes" id="UP000048949">
    <property type="component" value="Unassembled WGS sequence"/>
</dbReference>
<sequence>MLTRAHPDHLSVRTMIGMLRRNTVVLAPQAVINELPLMISNNVITPFEVGAIQRVDGLEFTATTAVSENSDQTDIGVIIENDNTRIYLSGYTGATTQMAGLRNINVAVISLSEGTDLRKMARAAAEMSPNLLVVNAYGNDNRKLRVFRTEMKKLNRAIKVQASESF</sequence>
<dbReference type="SUPFAM" id="SSF56281">
    <property type="entry name" value="Metallo-hydrolase/oxidoreductase"/>
    <property type="match status" value="1"/>
</dbReference>
<organism evidence="2 3">
    <name type="scientific">Nereida ignava</name>
    <dbReference type="NCBI Taxonomy" id="282199"/>
    <lineage>
        <taxon>Bacteria</taxon>
        <taxon>Pseudomonadati</taxon>
        <taxon>Pseudomonadota</taxon>
        <taxon>Alphaproteobacteria</taxon>
        <taxon>Rhodobacterales</taxon>
        <taxon>Roseobacteraceae</taxon>
        <taxon>Nereida</taxon>
    </lineage>
</organism>
<dbReference type="STRING" id="282199.GCA_001049735_02677"/>
<dbReference type="Pfam" id="PF12706">
    <property type="entry name" value="Lactamase_B_2"/>
    <property type="match status" value="1"/>
</dbReference>